<dbReference type="STRING" id="1182541.W9Y543"/>
<gene>
    <name evidence="3" type="ORF">A1O1_04844</name>
</gene>
<feature type="compositionally biased region" description="Low complexity" evidence="1">
    <location>
        <begin position="623"/>
        <end position="645"/>
    </location>
</feature>
<feature type="compositionally biased region" description="Low complexity" evidence="1">
    <location>
        <begin position="255"/>
        <end position="269"/>
    </location>
</feature>
<feature type="transmembrane region" description="Helical" evidence="2">
    <location>
        <begin position="782"/>
        <end position="803"/>
    </location>
</feature>
<evidence type="ECO:0000256" key="1">
    <source>
        <dbReference type="SAM" id="MobiDB-lite"/>
    </source>
</evidence>
<feature type="compositionally biased region" description="Low complexity" evidence="1">
    <location>
        <begin position="698"/>
        <end position="708"/>
    </location>
</feature>
<keyword evidence="2" id="KW-0472">Membrane</keyword>
<feature type="compositionally biased region" description="Polar residues" evidence="1">
    <location>
        <begin position="390"/>
        <end position="399"/>
    </location>
</feature>
<dbReference type="Proteomes" id="UP000019484">
    <property type="component" value="Unassembled WGS sequence"/>
</dbReference>
<feature type="region of interest" description="Disordered" evidence="1">
    <location>
        <begin position="619"/>
        <end position="664"/>
    </location>
</feature>
<dbReference type="GeneID" id="19159722"/>
<feature type="region of interest" description="Disordered" evidence="1">
    <location>
        <begin position="390"/>
        <end position="472"/>
    </location>
</feature>
<feature type="compositionally biased region" description="Basic residues" evidence="1">
    <location>
        <begin position="98"/>
        <end position="108"/>
    </location>
</feature>
<evidence type="ECO:0000256" key="2">
    <source>
        <dbReference type="SAM" id="Phobius"/>
    </source>
</evidence>
<feature type="compositionally biased region" description="Basic residues" evidence="1">
    <location>
        <begin position="416"/>
        <end position="425"/>
    </location>
</feature>
<dbReference type="eggNOG" id="ENOG502T3CJ">
    <property type="taxonomic scope" value="Eukaryota"/>
</dbReference>
<proteinExistence type="predicted"/>
<keyword evidence="2" id="KW-0812">Transmembrane</keyword>
<feature type="compositionally biased region" description="Basic and acidic residues" evidence="1">
    <location>
        <begin position="426"/>
        <end position="448"/>
    </location>
</feature>
<protein>
    <submittedName>
        <fullName evidence="3">Uncharacterized protein</fullName>
    </submittedName>
</protein>
<feature type="region of interest" description="Disordered" evidence="1">
    <location>
        <begin position="252"/>
        <end position="353"/>
    </location>
</feature>
<accession>W9Y543</accession>
<keyword evidence="4" id="KW-1185">Reference proteome</keyword>
<comment type="caution">
    <text evidence="3">The sequence shown here is derived from an EMBL/GenBank/DDBJ whole genome shotgun (WGS) entry which is preliminary data.</text>
</comment>
<dbReference type="EMBL" id="AMWN01000004">
    <property type="protein sequence ID" value="EXJ87917.1"/>
    <property type="molecule type" value="Genomic_DNA"/>
</dbReference>
<feature type="region of interest" description="Disordered" evidence="1">
    <location>
        <begin position="681"/>
        <end position="723"/>
    </location>
</feature>
<dbReference type="HOGENOM" id="CLU_341620_0_0_1"/>
<evidence type="ECO:0000313" key="4">
    <source>
        <dbReference type="Proteomes" id="UP000019484"/>
    </source>
</evidence>
<organism evidence="3 4">
    <name type="scientific">Capronia coronata CBS 617.96</name>
    <dbReference type="NCBI Taxonomy" id="1182541"/>
    <lineage>
        <taxon>Eukaryota</taxon>
        <taxon>Fungi</taxon>
        <taxon>Dikarya</taxon>
        <taxon>Ascomycota</taxon>
        <taxon>Pezizomycotina</taxon>
        <taxon>Eurotiomycetes</taxon>
        <taxon>Chaetothyriomycetidae</taxon>
        <taxon>Chaetothyriales</taxon>
        <taxon>Herpotrichiellaceae</taxon>
        <taxon>Capronia</taxon>
    </lineage>
</organism>
<feature type="compositionally biased region" description="Polar residues" evidence="1">
    <location>
        <begin position="74"/>
        <end position="83"/>
    </location>
</feature>
<evidence type="ECO:0000313" key="3">
    <source>
        <dbReference type="EMBL" id="EXJ87917.1"/>
    </source>
</evidence>
<feature type="compositionally biased region" description="Polar residues" evidence="1">
    <location>
        <begin position="710"/>
        <end position="721"/>
    </location>
</feature>
<dbReference type="OrthoDB" id="4157429at2759"/>
<name>W9Y543_9EURO</name>
<feature type="region of interest" description="Disordered" evidence="1">
    <location>
        <begin position="222"/>
        <end position="241"/>
    </location>
</feature>
<feature type="transmembrane region" description="Helical" evidence="2">
    <location>
        <begin position="836"/>
        <end position="860"/>
    </location>
</feature>
<feature type="region of interest" description="Disordered" evidence="1">
    <location>
        <begin position="1"/>
        <end position="216"/>
    </location>
</feature>
<feature type="compositionally biased region" description="Basic and acidic residues" evidence="1">
    <location>
        <begin position="687"/>
        <end position="697"/>
    </location>
</feature>
<dbReference type="RefSeq" id="XP_007723923.1">
    <property type="nucleotide sequence ID" value="XM_007725733.1"/>
</dbReference>
<dbReference type="AlphaFoldDB" id="W9Y543"/>
<reference evidence="3 4" key="1">
    <citation type="submission" date="2013-03" db="EMBL/GenBank/DDBJ databases">
        <title>The Genome Sequence of Capronia coronata CBS 617.96.</title>
        <authorList>
            <consortium name="The Broad Institute Genomics Platform"/>
            <person name="Cuomo C."/>
            <person name="de Hoog S."/>
            <person name="Gorbushina A."/>
            <person name="Walker B."/>
            <person name="Young S.K."/>
            <person name="Zeng Q."/>
            <person name="Gargeya S."/>
            <person name="Fitzgerald M."/>
            <person name="Haas B."/>
            <person name="Abouelleil A."/>
            <person name="Allen A.W."/>
            <person name="Alvarado L."/>
            <person name="Arachchi H.M."/>
            <person name="Berlin A.M."/>
            <person name="Chapman S.B."/>
            <person name="Gainer-Dewar J."/>
            <person name="Goldberg J."/>
            <person name="Griggs A."/>
            <person name="Gujja S."/>
            <person name="Hansen M."/>
            <person name="Howarth C."/>
            <person name="Imamovic A."/>
            <person name="Ireland A."/>
            <person name="Larimer J."/>
            <person name="McCowan C."/>
            <person name="Murphy C."/>
            <person name="Pearson M."/>
            <person name="Poon T.W."/>
            <person name="Priest M."/>
            <person name="Roberts A."/>
            <person name="Saif S."/>
            <person name="Shea T."/>
            <person name="Sisk P."/>
            <person name="Sykes S."/>
            <person name="Wortman J."/>
            <person name="Nusbaum C."/>
            <person name="Birren B."/>
        </authorList>
    </citation>
    <scope>NUCLEOTIDE SEQUENCE [LARGE SCALE GENOMIC DNA]</scope>
    <source>
        <strain evidence="3 4">CBS 617.96</strain>
    </source>
</reference>
<sequence length="865" mass="93907">MVFNPTSPIRAFGHKPVIVSRTAAPPSEVAPAEKNSTMSPAEIPRSPSPLTGWRGGVSRLMRQSQERNPAQEVSRWSKTTTESEASEALQAPPPKKTNVLKKKTKQNRNSKDTTHSSPVDPSYDPITKTLRPIGDAGMPTLAVTGPDEPRSFYDSGSDDSSDAEHVIHRASSVRVARPHIVQHSNASGGSVPKLYSPQSAKPKEEQAVAEASAPRISELKKLQDMAASAERRQKRSVSGSPADALKALEGHHSDTGTTAASTQASTTAGPSEQNNTMKGTILEFPDTPGKLEALDTLPTPMGGFGSLRMPSTSTSSKTDTTHSSRTYVSPGSIDGLRSNPVTETDKSLSRAISAPVRNPARRVMIRPSDLIINRTNNDPKLFRESIVSTPYPSRYSSTGDIDAEKATNTQDTRTPRSLRRARPLSHHKEKDEEKEKDPDAQEKDEKSHNQPPEVPMSTKPLHSAPVTSRSDRFPSPVAPEVLFLDLRLARHPAARVRVEIEVSDKTTFDDEALFTLIREAYNGRLLGVVRRFFSTRTLSYASVANSSAVVIPTITNSHNTASGLRGLGLGYWHGLPPPAPALEGGIAEIDGGDFVKHLLRPRHGRRRKMWLLWLRNNQDSSDSPAARRSGVVSSSSTYSPQAPESPVFSFVHSRQGSSSGAGTGVAGAGVGVGVVGVGNGNGNGITHNHDHDHDHDLPSSFSTSSPNNPAMPTTNLSTKPSISIPRMPFQQPFPIDTYRSKSLLATTRSRSRHYHHLQYKQHHLHSGPPTLYLHHTFSLRKIVAMLCLSFLLAMFTTTMWILFGVPGRGADQGNGTTEVQGKEYPLSWRRDAQGRVGVGLVLGIVVLGIELVGELVWVWASWILV</sequence>
<feature type="compositionally biased region" description="Low complexity" evidence="1">
    <location>
        <begin position="311"/>
        <end position="326"/>
    </location>
</feature>
<keyword evidence="2" id="KW-1133">Transmembrane helix</keyword>